<evidence type="ECO:0000313" key="2">
    <source>
        <dbReference type="EMBL" id="KXV00170.1"/>
    </source>
</evidence>
<name>A0A149QSA1_9PROT</name>
<accession>A0A149QSA1</accession>
<evidence type="ECO:0000313" key="3">
    <source>
        <dbReference type="Proteomes" id="UP000075573"/>
    </source>
</evidence>
<keyword evidence="1" id="KW-0472">Membrane</keyword>
<feature type="transmembrane region" description="Helical" evidence="1">
    <location>
        <begin position="56"/>
        <end position="73"/>
    </location>
</feature>
<feature type="transmembrane region" description="Helical" evidence="1">
    <location>
        <begin position="29"/>
        <end position="49"/>
    </location>
</feature>
<comment type="caution">
    <text evidence="2">The sequence shown here is derived from an EMBL/GenBank/DDBJ whole genome shotgun (WGS) entry which is preliminary data.</text>
</comment>
<dbReference type="Proteomes" id="UP000075573">
    <property type="component" value="Unassembled WGS sequence"/>
</dbReference>
<protein>
    <submittedName>
        <fullName evidence="2">Uncharacterized protein</fullName>
    </submittedName>
</protein>
<dbReference type="PATRIC" id="fig|442.7.peg.3476"/>
<keyword evidence="1" id="KW-1133">Transmembrane helix</keyword>
<dbReference type="EMBL" id="LHZB01000118">
    <property type="protein sequence ID" value="KXV00170.1"/>
    <property type="molecule type" value="Genomic_DNA"/>
</dbReference>
<keyword evidence="1" id="KW-0812">Transmembrane</keyword>
<dbReference type="RefSeq" id="WP_062497468.1">
    <property type="nucleotide sequence ID" value="NZ_LHZB01000118.1"/>
</dbReference>
<organism evidence="2 3">
    <name type="scientific">Gluconobacter potus</name>
    <dbReference type="NCBI Taxonomy" id="2724927"/>
    <lineage>
        <taxon>Bacteria</taxon>
        <taxon>Pseudomonadati</taxon>
        <taxon>Pseudomonadota</taxon>
        <taxon>Alphaproteobacteria</taxon>
        <taxon>Acetobacterales</taxon>
        <taxon>Acetobacteraceae</taxon>
        <taxon>Gluconobacter</taxon>
    </lineage>
</organism>
<gene>
    <name evidence="2" type="ORF">AD929_13365</name>
</gene>
<proteinExistence type="predicted"/>
<evidence type="ECO:0000256" key="1">
    <source>
        <dbReference type="SAM" id="Phobius"/>
    </source>
</evidence>
<dbReference type="AlphaFoldDB" id="A0A149QSA1"/>
<reference evidence="2 3" key="1">
    <citation type="submission" date="2015-06" db="EMBL/GenBank/DDBJ databases">
        <title>Improved classification and identification of acetic acid bacteria using matrix-assisted laser desorption/ionization time-of-flight mass spectrometry; Gluconobacter nephelii and Gluconobacter uchimurae are later heterotypic synonyms of Gluconobacter japonicus and Gluconobacter oxydans, respectively.</title>
        <authorList>
            <person name="Li L."/>
            <person name="Cleenwerck I."/>
            <person name="De Vuyst L."/>
            <person name="Vandamme P."/>
        </authorList>
    </citation>
    <scope>NUCLEOTIDE SEQUENCE [LARGE SCALE GENOMIC DNA]</scope>
    <source>
        <strain evidence="2 3">LMG 1764</strain>
    </source>
</reference>
<sequence length="98" mass="10710">MSPELILLLFATAILSMTAVPRKLHWAGFLAITFLLVVFQLIAAIQAVCPTILSSAFDAFLLSLLLFGLTAWLSDHAARKQDWAIINGDVPVDDVSRN</sequence>